<dbReference type="NCBIfam" id="TIGR00567">
    <property type="entry name" value="3mg"/>
    <property type="match status" value="1"/>
</dbReference>
<dbReference type="InterPro" id="IPR011034">
    <property type="entry name" value="Formyl_transferase-like_C_sf"/>
</dbReference>
<keyword evidence="2 5" id="KW-0227">DNA damage</keyword>
<feature type="compositionally biased region" description="Basic residues" evidence="6">
    <location>
        <begin position="12"/>
        <end position="26"/>
    </location>
</feature>
<evidence type="ECO:0000256" key="4">
    <source>
        <dbReference type="ARBA" id="ARBA00023204"/>
    </source>
</evidence>
<dbReference type="Pfam" id="PF02245">
    <property type="entry name" value="Pur_DNA_glyco"/>
    <property type="match status" value="1"/>
</dbReference>
<dbReference type="GO" id="GO:0003905">
    <property type="term" value="F:alkylbase DNA N-glycosylase activity"/>
    <property type="evidence" value="ECO:0007669"/>
    <property type="project" value="InterPro"/>
</dbReference>
<dbReference type="PANTHER" id="PTHR10429">
    <property type="entry name" value="DNA-3-METHYLADENINE GLYCOSYLASE"/>
    <property type="match status" value="1"/>
</dbReference>
<dbReference type="CDD" id="cd00540">
    <property type="entry name" value="AAG"/>
    <property type="match status" value="1"/>
</dbReference>
<protein>
    <recommendedName>
        <fullName evidence="5">Putative 3-methyladenine DNA glycosylase</fullName>
        <ecNumber evidence="5">3.2.2.-</ecNumber>
    </recommendedName>
</protein>
<dbReference type="Proteomes" id="UP000239187">
    <property type="component" value="Chromosome"/>
</dbReference>
<dbReference type="Gene3D" id="3.10.300.10">
    <property type="entry name" value="Methylpurine-DNA glycosylase (MPG)"/>
    <property type="match status" value="1"/>
</dbReference>
<dbReference type="EC" id="3.2.2.-" evidence="5"/>
<evidence type="ECO:0000256" key="2">
    <source>
        <dbReference type="ARBA" id="ARBA00022763"/>
    </source>
</evidence>
<keyword evidence="3 5" id="KW-0378">Hydrolase</keyword>
<dbReference type="InterPro" id="IPR003180">
    <property type="entry name" value="MPG"/>
</dbReference>
<reference evidence="7 8" key="1">
    <citation type="submission" date="2017-11" db="EMBL/GenBank/DDBJ databases">
        <title>Draft genome of Arthrobacter agilis strain UMCV2, a plant growth-promoting rhizobacterium and biocontrol capacity of phytopathogenic fungi.</title>
        <authorList>
            <person name="Martinez-Camara R."/>
            <person name="Santoyo G."/>
            <person name="Moreno-Hagelsieb G."/>
            <person name="Valencia-Cantero E."/>
        </authorList>
    </citation>
    <scope>NUCLEOTIDE SEQUENCE [LARGE SCALE GENOMIC DNA]</scope>
    <source>
        <strain evidence="7 8">UMCV2</strain>
    </source>
</reference>
<name>A0A2L0UCL2_9MICC</name>
<dbReference type="InterPro" id="IPR036995">
    <property type="entry name" value="MPG_sf"/>
</dbReference>
<accession>A0A2L0UCL2</accession>
<evidence type="ECO:0000256" key="1">
    <source>
        <dbReference type="ARBA" id="ARBA00009232"/>
    </source>
</evidence>
<evidence type="ECO:0000256" key="5">
    <source>
        <dbReference type="HAMAP-Rule" id="MF_00527"/>
    </source>
</evidence>
<keyword evidence="4 5" id="KW-0234">DNA repair</keyword>
<dbReference type="NCBIfam" id="NF002003">
    <property type="entry name" value="PRK00802.1-3"/>
    <property type="match status" value="1"/>
</dbReference>
<feature type="compositionally biased region" description="Low complexity" evidence="6">
    <location>
        <begin position="1"/>
        <end position="11"/>
    </location>
</feature>
<comment type="similarity">
    <text evidence="1 5">Belongs to the DNA glycosylase MPG family.</text>
</comment>
<evidence type="ECO:0000256" key="6">
    <source>
        <dbReference type="SAM" id="MobiDB-lite"/>
    </source>
</evidence>
<dbReference type="HAMAP" id="MF_00527">
    <property type="entry name" value="3MGH"/>
    <property type="match status" value="1"/>
</dbReference>
<dbReference type="SUPFAM" id="SSF50486">
    <property type="entry name" value="FMT C-terminal domain-like"/>
    <property type="match status" value="1"/>
</dbReference>
<dbReference type="AlphaFoldDB" id="A0A2L0UCL2"/>
<feature type="region of interest" description="Disordered" evidence="6">
    <location>
        <begin position="1"/>
        <end position="40"/>
    </location>
</feature>
<dbReference type="GO" id="GO:0003677">
    <property type="term" value="F:DNA binding"/>
    <property type="evidence" value="ECO:0007669"/>
    <property type="project" value="InterPro"/>
</dbReference>
<organism evidence="7 8">
    <name type="scientific">Arthrobacter agilis</name>
    <dbReference type="NCBI Taxonomy" id="37921"/>
    <lineage>
        <taxon>Bacteria</taxon>
        <taxon>Bacillati</taxon>
        <taxon>Actinomycetota</taxon>
        <taxon>Actinomycetes</taxon>
        <taxon>Micrococcales</taxon>
        <taxon>Micrococcaceae</taxon>
        <taxon>Arthrobacter</taxon>
    </lineage>
</organism>
<gene>
    <name evidence="7" type="ORF">CVO76_04420</name>
</gene>
<proteinExistence type="inferred from homology"/>
<evidence type="ECO:0000313" key="7">
    <source>
        <dbReference type="EMBL" id="AUZ86966.1"/>
    </source>
</evidence>
<dbReference type="PANTHER" id="PTHR10429:SF0">
    <property type="entry name" value="DNA-3-METHYLADENINE GLYCOSYLASE"/>
    <property type="match status" value="1"/>
</dbReference>
<sequence>MRGGSRCPCSTRRSRTARRSARHAHRSPGTAARSPCRHPATGRRLELAGFGHGRGPPRSGLCYRRRVIEDSGTREDIRTRLGGSALDVAPWLLGAHLTHQDDDGRVTVRISEVEAYLGPDDPGSHAFRGRTARNATMFGPAGHLYVYFTYGMHYCANIVCGSDGRAMGLLLRAGEIVEGADLARARRNQPASDLDLARGPARLAQALGVDRRFDGADVLADPFRLVLPGEPPAAISRGPRVGVSGVAGTGEYPWRFWLPQDPTVSRYRPGRPPAARKVDP</sequence>
<evidence type="ECO:0000313" key="8">
    <source>
        <dbReference type="Proteomes" id="UP000239187"/>
    </source>
</evidence>
<dbReference type="EMBL" id="CP024915">
    <property type="protein sequence ID" value="AUZ86966.1"/>
    <property type="molecule type" value="Genomic_DNA"/>
</dbReference>
<evidence type="ECO:0000256" key="3">
    <source>
        <dbReference type="ARBA" id="ARBA00022801"/>
    </source>
</evidence>
<dbReference type="GO" id="GO:0006284">
    <property type="term" value="P:base-excision repair"/>
    <property type="evidence" value="ECO:0007669"/>
    <property type="project" value="InterPro"/>
</dbReference>